<gene>
    <name evidence="15" type="ORF">CDD80_657</name>
</gene>
<name>A0A2C5YJ74_9HYPO</name>
<evidence type="ECO:0000256" key="1">
    <source>
        <dbReference type="ARBA" id="ARBA00004300"/>
    </source>
</evidence>
<evidence type="ECO:0000256" key="10">
    <source>
        <dbReference type="ARBA" id="ARBA00023212"/>
    </source>
</evidence>
<keyword evidence="5" id="KW-1017">Isopeptide bond</keyword>
<evidence type="ECO:0000256" key="7">
    <source>
        <dbReference type="ARBA" id="ARBA00022843"/>
    </source>
</evidence>
<evidence type="ECO:0000256" key="14">
    <source>
        <dbReference type="SAM" id="MobiDB-lite"/>
    </source>
</evidence>
<evidence type="ECO:0000256" key="12">
    <source>
        <dbReference type="ARBA" id="ARBA00034864"/>
    </source>
</evidence>
<evidence type="ECO:0000256" key="13">
    <source>
        <dbReference type="ARBA" id="ARBA00093507"/>
    </source>
</evidence>
<comment type="subcellular location">
    <subcellularLocation>
        <location evidence="1">Cytoplasm</location>
        <location evidence="1">Cytoskeleton</location>
        <location evidence="1">Microtubule organizing center</location>
        <location evidence="1">Centrosome</location>
    </subcellularLocation>
    <subcellularLocation>
        <location evidence="2">Cytoplasm</location>
        <location evidence="2">Cytoskeleton</location>
        <location evidence="2">Stress fiber</location>
    </subcellularLocation>
    <subcellularLocation>
        <location evidence="3">Cytoplasm</location>
        <location evidence="3">Myofibril</location>
    </subcellularLocation>
</comment>
<keyword evidence="7" id="KW-0832">Ubl conjugation</keyword>
<dbReference type="PANTHER" id="PTHR13034">
    <property type="entry name" value="DYNACTIN P62 SUBUNIT"/>
    <property type="match status" value="1"/>
</dbReference>
<keyword evidence="8" id="KW-0007">Acetylation</keyword>
<keyword evidence="9" id="KW-0175">Coiled coil</keyword>
<comment type="subunit">
    <text evidence="13">Subunit of dynactin, a multiprotein complex part of a tripartite complex with dynein and a adapter, such as BICDL1, BICD2 or HOOK3. The dynactin complex is built around ACTR1A/ACTB filament and consists of an actin-related filament composed of a shoulder domain, a pointed end and a barbed end. Its length is defined by its flexible shoulder domain. The soulder is composed of 2 DCTN1 subunits, 4 DCTN2 and 2 DCTN3. The 4 DCNT2 (via N-terminus) bind the ACTR1A filament and act as molecular rulers to determine the length. The pointed end is important for binding dynein-dynactin cargo adapters. Consists of 4 subunits: ACTR10, DCNT4, DCTN5 and DCTN6. The barbed end is composed of a CAPZA1:CAPZB heterodimers, which binds ACTR1A/ACTB filament and dynactin and stabilizes dynactin. Interacts with ATP7B, but not ATP7A, in a copper-dependent manner. Interacts with ANK2; this interaction is required for localization at costameres. Interacts with N4BP2L1.</text>
</comment>
<feature type="compositionally biased region" description="Low complexity" evidence="14">
    <location>
        <begin position="379"/>
        <end position="402"/>
    </location>
</feature>
<feature type="region of interest" description="Disordered" evidence="14">
    <location>
        <begin position="373"/>
        <end position="425"/>
    </location>
</feature>
<dbReference type="Proteomes" id="UP000226431">
    <property type="component" value="Unassembled WGS sequence"/>
</dbReference>
<keyword evidence="16" id="KW-1185">Reference proteome</keyword>
<evidence type="ECO:0000256" key="6">
    <source>
        <dbReference type="ARBA" id="ARBA00022553"/>
    </source>
</evidence>
<evidence type="ECO:0000256" key="2">
    <source>
        <dbReference type="ARBA" id="ARBA00004529"/>
    </source>
</evidence>
<evidence type="ECO:0000256" key="4">
    <source>
        <dbReference type="ARBA" id="ARBA00022490"/>
    </source>
</evidence>
<feature type="region of interest" description="Disordered" evidence="14">
    <location>
        <begin position="91"/>
        <end position="119"/>
    </location>
</feature>
<comment type="similarity">
    <text evidence="11">Belongs to the dynactin subunit 4 family.</text>
</comment>
<keyword evidence="10" id="KW-0206">Cytoskeleton</keyword>
<feature type="compositionally biased region" description="Basic and acidic residues" evidence="14">
    <location>
        <begin position="100"/>
        <end position="110"/>
    </location>
</feature>
<reference evidence="15 16" key="1">
    <citation type="submission" date="2017-06" db="EMBL/GenBank/DDBJ databases">
        <title>Ant-infecting Ophiocordyceps genomes reveal a high diversity of potential behavioral manipulation genes and a possible major role for enterotoxins.</title>
        <authorList>
            <person name="De Bekker C."/>
            <person name="Evans H.C."/>
            <person name="Brachmann A."/>
            <person name="Hughes D.P."/>
        </authorList>
    </citation>
    <scope>NUCLEOTIDE SEQUENCE [LARGE SCALE GENOMIC DNA]</scope>
    <source>
        <strain evidence="15 16">Map16</strain>
    </source>
</reference>
<evidence type="ECO:0000256" key="11">
    <source>
        <dbReference type="ARBA" id="ARBA00034776"/>
    </source>
</evidence>
<dbReference type="EMBL" id="NJES01001200">
    <property type="protein sequence ID" value="PHH67673.1"/>
    <property type="molecule type" value="Genomic_DNA"/>
</dbReference>
<evidence type="ECO:0000313" key="16">
    <source>
        <dbReference type="Proteomes" id="UP000226431"/>
    </source>
</evidence>
<comment type="caution">
    <text evidence="15">The sequence shown here is derived from an EMBL/GenBank/DDBJ whole genome shotgun (WGS) entry which is preliminary data.</text>
</comment>
<dbReference type="AlphaFoldDB" id="A0A2C5YJ74"/>
<keyword evidence="4" id="KW-0963">Cytoplasm</keyword>
<evidence type="ECO:0000256" key="8">
    <source>
        <dbReference type="ARBA" id="ARBA00022990"/>
    </source>
</evidence>
<dbReference type="PANTHER" id="PTHR13034:SF2">
    <property type="entry name" value="DYNACTIN SUBUNIT 4"/>
    <property type="match status" value="1"/>
</dbReference>
<dbReference type="GO" id="GO:0001725">
    <property type="term" value="C:stress fiber"/>
    <property type="evidence" value="ECO:0007669"/>
    <property type="project" value="UniProtKB-SubCell"/>
</dbReference>
<evidence type="ECO:0000313" key="15">
    <source>
        <dbReference type="EMBL" id="PHH67673.1"/>
    </source>
</evidence>
<dbReference type="InterPro" id="IPR008603">
    <property type="entry name" value="DCTN4"/>
</dbReference>
<sequence length="513" mass="56288">MRHRRDRHLLLPQLSVRSAQQQPPQRGQQCPVCVAPLQASSIRPSALNAQGEGLPTGPYALFCLYCSWSSREAGIEFERPSGIHSQIAKMNMTSSSRQTPPRDHRRKDDLTTTDDTDIEALPSTRQLHFSSLKAFYHEQLADARAAAAGGLQLRDGLALASSPGSLTRIMSLYTGRATQQPQSPHGHPADTVREALTPDEGLRLAQLDESRSIERLANGGWHATCSLQQRLIQPEARFDSDLRPVASLLRTKRSKRCPVCRHIISKPEAKVTSTRFKIRLVAKSYMPSITIRPLTPTTAPIPVGSRPATAIEPPLAPLRPHQFILTFRNPLFDAVSVTLATPSLTPGRVTSRVTILCPQFDVGANTDMWDDALRDDDASSSTTTTAAAAAAAAQPSSATSSSFPRDLTAPPRRPNAEDPTLTQAEAGKVWDRGRNWTSIVLELVPASLRAARRDGPLGPDDDLVEMPMFVRVEWEADAQHDMGGPVVDRDRDARERRELAYWCVLGVGRIAED</sequence>
<dbReference type="STRING" id="2004952.A0A2C5YJ74"/>
<dbReference type="Pfam" id="PF05502">
    <property type="entry name" value="Dynactin_p62"/>
    <property type="match status" value="1"/>
</dbReference>
<organism evidence="15 16">
    <name type="scientific">Ophiocordyceps camponoti-rufipedis</name>
    <dbReference type="NCBI Taxonomy" id="2004952"/>
    <lineage>
        <taxon>Eukaryota</taxon>
        <taxon>Fungi</taxon>
        <taxon>Dikarya</taxon>
        <taxon>Ascomycota</taxon>
        <taxon>Pezizomycotina</taxon>
        <taxon>Sordariomycetes</taxon>
        <taxon>Hypocreomycetidae</taxon>
        <taxon>Hypocreales</taxon>
        <taxon>Ophiocordycipitaceae</taxon>
        <taxon>Ophiocordyceps</taxon>
    </lineage>
</organism>
<proteinExistence type="inferred from homology"/>
<protein>
    <recommendedName>
        <fullName evidence="12">Dynactin subunit 4</fullName>
    </recommendedName>
</protein>
<accession>A0A2C5YJ74</accession>
<evidence type="ECO:0000256" key="5">
    <source>
        <dbReference type="ARBA" id="ARBA00022499"/>
    </source>
</evidence>
<keyword evidence="6" id="KW-0597">Phosphoprotein</keyword>
<evidence type="ECO:0000256" key="3">
    <source>
        <dbReference type="ARBA" id="ARBA00004657"/>
    </source>
</evidence>
<evidence type="ECO:0000256" key="9">
    <source>
        <dbReference type="ARBA" id="ARBA00023054"/>
    </source>
</evidence>
<dbReference type="OrthoDB" id="283815at2759"/>
<dbReference type="GO" id="GO:0005869">
    <property type="term" value="C:dynactin complex"/>
    <property type="evidence" value="ECO:0007669"/>
    <property type="project" value="InterPro"/>
</dbReference>